<dbReference type="AlphaFoldDB" id="A0AAW0G412"/>
<accession>A0AAW0G412</accession>
<keyword evidence="2" id="KW-1185">Reference proteome</keyword>
<evidence type="ECO:0000313" key="1">
    <source>
        <dbReference type="EMBL" id="KAK7686429.1"/>
    </source>
</evidence>
<organism evidence="1 2">
    <name type="scientific">Cerrena zonata</name>
    <dbReference type="NCBI Taxonomy" id="2478898"/>
    <lineage>
        <taxon>Eukaryota</taxon>
        <taxon>Fungi</taxon>
        <taxon>Dikarya</taxon>
        <taxon>Basidiomycota</taxon>
        <taxon>Agaricomycotina</taxon>
        <taxon>Agaricomycetes</taxon>
        <taxon>Polyporales</taxon>
        <taxon>Cerrenaceae</taxon>
        <taxon>Cerrena</taxon>
    </lineage>
</organism>
<proteinExistence type="predicted"/>
<gene>
    <name evidence="1" type="ORF">QCA50_010653</name>
</gene>
<dbReference type="EMBL" id="JASBNA010000017">
    <property type="protein sequence ID" value="KAK7686429.1"/>
    <property type="molecule type" value="Genomic_DNA"/>
</dbReference>
<evidence type="ECO:0008006" key="3">
    <source>
        <dbReference type="Google" id="ProtNLM"/>
    </source>
</evidence>
<evidence type="ECO:0000313" key="2">
    <source>
        <dbReference type="Proteomes" id="UP001385951"/>
    </source>
</evidence>
<protein>
    <recommendedName>
        <fullName evidence="3">F-box domain-containing protein</fullName>
    </recommendedName>
</protein>
<sequence length="315" mass="36172">MSFSTFNSLNPVQMSHNSMQVSPRSDASKVWLPVEIVENIIYLLWRSSNLSSNEIIEVFCTLQLVSHTWRQVFMRLAWRDVYIPSPGFAEYYMRHLDSEVQDELCRSITFRVEPSLGHRTPDPWTDEEDAQPISHIIFQAESFNYLPNLRRVTIEYVEVHEPDFCLDGMLISMPKEVTHLEVKDTSIFKPTPTTMEIPMDIQLTNITKLSIMGISGPQVGILAKLCPNLEELDIEGLIEGYSDWSFGRSRTDLGADITIRTIYFLFTWAEDFKGTPGAEKRIVWHSGVTNTNDPDYKRIKALCDENKVNLILVTS</sequence>
<name>A0AAW0G412_9APHY</name>
<comment type="caution">
    <text evidence="1">The sequence shown here is derived from an EMBL/GenBank/DDBJ whole genome shotgun (WGS) entry which is preliminary data.</text>
</comment>
<reference evidence="1 2" key="1">
    <citation type="submission" date="2022-09" db="EMBL/GenBank/DDBJ databases">
        <authorList>
            <person name="Palmer J.M."/>
        </authorList>
    </citation>
    <scope>NUCLEOTIDE SEQUENCE [LARGE SCALE GENOMIC DNA]</scope>
    <source>
        <strain evidence="1 2">DSM 7382</strain>
    </source>
</reference>
<dbReference type="Proteomes" id="UP001385951">
    <property type="component" value="Unassembled WGS sequence"/>
</dbReference>